<name>E4YE21_OIKDI</name>
<dbReference type="EMBL" id="FN654446">
    <property type="protein sequence ID" value="CBY33771.1"/>
    <property type="molecule type" value="Genomic_DNA"/>
</dbReference>
<organism evidence="1">
    <name type="scientific">Oikopleura dioica</name>
    <name type="common">Tunicate</name>
    <dbReference type="NCBI Taxonomy" id="34765"/>
    <lineage>
        <taxon>Eukaryota</taxon>
        <taxon>Metazoa</taxon>
        <taxon>Chordata</taxon>
        <taxon>Tunicata</taxon>
        <taxon>Appendicularia</taxon>
        <taxon>Copelata</taxon>
        <taxon>Oikopleuridae</taxon>
        <taxon>Oikopleura</taxon>
    </lineage>
</organism>
<accession>E4YE21</accession>
<dbReference type="Proteomes" id="UP000011014">
    <property type="component" value="Unassembled WGS sequence"/>
</dbReference>
<protein>
    <submittedName>
        <fullName evidence="1">Uncharacterized protein</fullName>
    </submittedName>
</protein>
<gene>
    <name evidence="1" type="ORF">GSOID_T00021718001</name>
</gene>
<evidence type="ECO:0000313" key="1">
    <source>
        <dbReference type="EMBL" id="CBY33771.1"/>
    </source>
</evidence>
<proteinExistence type="predicted"/>
<dbReference type="AlphaFoldDB" id="E4YE21"/>
<sequence length="381" mass="43769">MKPRVFFKYINDVFKMSEKRDDSIVILSELCELLSEKYDINALEYIHMVLKLGLAEVSTAHIKDEETLARMADIFDQGEKNITRQRNKEKLLRVDQLEKIVQNNAGIFLMVPPGGLRKRICYNCGEFSLTTKCLKQCRRCWRMYHHSCAGVCVCLKQKTNAQLPTTSNLPRIVAKVLGMKDTMTIADKIFLKQIFPCAKLAISEAAAINVNDKETSTDCISDSPIFDDCARALYNLKLEELDFKLKQHKFPLRCAKCFKQASCETNCCEFHVYCDDCCTDPATIAVTCLPKDILAKREIGRNREEQLKMIVKHWHKKNKESFIVDELTQTHLKEIFVSCFNEGLQFYRHNLEAKNVVKTETIHESVIDPDSSTIKTEKGDD</sequence>
<reference evidence="1" key="1">
    <citation type="journal article" date="2010" name="Science">
        <title>Plasticity of animal genome architecture unmasked by rapid evolution of a pelagic tunicate.</title>
        <authorList>
            <person name="Denoeud F."/>
            <person name="Henriet S."/>
            <person name="Mungpakdee S."/>
            <person name="Aury J.M."/>
            <person name="Da Silva C."/>
            <person name="Brinkmann H."/>
            <person name="Mikhaleva J."/>
            <person name="Olsen L.C."/>
            <person name="Jubin C."/>
            <person name="Canestro C."/>
            <person name="Bouquet J.M."/>
            <person name="Danks G."/>
            <person name="Poulain J."/>
            <person name="Campsteijn C."/>
            <person name="Adamski M."/>
            <person name="Cross I."/>
            <person name="Yadetie F."/>
            <person name="Muffato M."/>
            <person name="Louis A."/>
            <person name="Butcher S."/>
            <person name="Tsagkogeorga G."/>
            <person name="Konrad A."/>
            <person name="Singh S."/>
            <person name="Jensen M.F."/>
            <person name="Cong E.H."/>
            <person name="Eikeseth-Otteraa H."/>
            <person name="Noel B."/>
            <person name="Anthouard V."/>
            <person name="Porcel B.M."/>
            <person name="Kachouri-Lafond R."/>
            <person name="Nishino A."/>
            <person name="Ugolini M."/>
            <person name="Chourrout P."/>
            <person name="Nishida H."/>
            <person name="Aasland R."/>
            <person name="Huzurbazar S."/>
            <person name="Westhof E."/>
            <person name="Delsuc F."/>
            <person name="Lehrach H."/>
            <person name="Reinhardt R."/>
            <person name="Weissenbach J."/>
            <person name="Roy S.W."/>
            <person name="Artiguenave F."/>
            <person name="Postlethwait J.H."/>
            <person name="Manak J.R."/>
            <person name="Thompson E.M."/>
            <person name="Jaillon O."/>
            <person name="Du Pasquier L."/>
            <person name="Boudinot P."/>
            <person name="Liberles D.A."/>
            <person name="Volff J.N."/>
            <person name="Philippe H."/>
            <person name="Lenhard B."/>
            <person name="Roest Crollius H."/>
            <person name="Wincker P."/>
            <person name="Chourrout D."/>
        </authorList>
    </citation>
    <scope>NUCLEOTIDE SEQUENCE [LARGE SCALE GENOMIC DNA]</scope>
</reference>